<evidence type="ECO:0000313" key="1">
    <source>
        <dbReference type="EMBL" id="AEI39444.1"/>
    </source>
</evidence>
<dbReference type="PATRIC" id="fig|1036673.3.peg.759"/>
<sequence>MALTLRPEEWPFSNAAIQLEPYGDRLILFPTASPGPRVNDEAARSENLAQAGRTAFTGELLRERKIRLFDSCEPL</sequence>
<dbReference type="AlphaFoldDB" id="F8F4Q2"/>
<name>F8F4Q2_PAEMK</name>
<dbReference type="EMBL" id="CP002869">
    <property type="protein sequence ID" value="AEI39444.1"/>
    <property type="molecule type" value="Genomic_DNA"/>
</dbReference>
<protein>
    <submittedName>
        <fullName evidence="1">Uncharacterized protein</fullName>
    </submittedName>
</protein>
<gene>
    <name evidence="1" type="ordered locus">KNP414_00854</name>
</gene>
<dbReference type="Proteomes" id="UP000006620">
    <property type="component" value="Chromosome"/>
</dbReference>
<reference evidence="2" key="1">
    <citation type="submission" date="2011-06" db="EMBL/GenBank/DDBJ databases">
        <title>Complete genome sequence of Paenibacillus mucilaginosus KNP414.</title>
        <authorList>
            <person name="Wang J."/>
            <person name="Hu S."/>
            <person name="Hu X."/>
            <person name="Zhang B."/>
            <person name="Dong D."/>
            <person name="Zhang S."/>
            <person name="Zhao K."/>
            <person name="Wu D."/>
        </authorList>
    </citation>
    <scope>NUCLEOTIDE SEQUENCE [LARGE SCALE GENOMIC DNA]</scope>
    <source>
        <strain evidence="2">KNP414</strain>
    </source>
</reference>
<dbReference type="RefSeq" id="WP_013914608.1">
    <property type="nucleotide sequence ID" value="NC_015690.1"/>
</dbReference>
<organism evidence="1 2">
    <name type="scientific">Paenibacillus mucilaginosus (strain KNP414)</name>
    <dbReference type="NCBI Taxonomy" id="1036673"/>
    <lineage>
        <taxon>Bacteria</taxon>
        <taxon>Bacillati</taxon>
        <taxon>Bacillota</taxon>
        <taxon>Bacilli</taxon>
        <taxon>Bacillales</taxon>
        <taxon>Paenibacillaceae</taxon>
        <taxon>Paenibacillus</taxon>
    </lineage>
</organism>
<evidence type="ECO:0000313" key="2">
    <source>
        <dbReference type="Proteomes" id="UP000006620"/>
    </source>
</evidence>
<proteinExistence type="predicted"/>
<dbReference type="HOGENOM" id="CLU_2667626_0_0_9"/>
<reference evidence="1 2" key="2">
    <citation type="journal article" date="2013" name="Genome Announc.">
        <title>Genome Sequence of Growth-Improving Paenibacillus mucilaginosus Strain KNP414.</title>
        <authorList>
            <person name="Lu J.J."/>
            <person name="Wang J.F."/>
            <person name="Hu X.F."/>
        </authorList>
    </citation>
    <scope>NUCLEOTIDE SEQUENCE [LARGE SCALE GENOMIC DNA]</scope>
    <source>
        <strain evidence="1 2">KNP414</strain>
    </source>
</reference>
<accession>F8F4Q2</accession>
<dbReference type="KEGG" id="pms:KNP414_00854"/>